<sequence>MLFTRLLGLFSLSILFSLRISAQTLNADIIPRPDRVVINDGSLDLNQPLFVYYQEPFGEIARLASDVPGLNIYNYEIYKRSRKQPPTSIWLLQPKDGEQIGKGAYSLKIDARGILIKASDPAGALAGMQTLHQLRLLQDGNALPFVEIEDKPRFGYRGLHLDVSRHFMPFEFLKKYIDVMALYKFNQFHWHLTDGAGWRLEIKQYPELTKKAAWRPHASFKDWEHYGKRYVEQGSSNANGGFYTQQQARELVDYAAKKGINIIPEIEMPGHSEEVLAVYPQLSCTGLAHGQNELCVGNEETFTFLKNVLDEVIAIFPSEYIHIGGDEADKTHWKTCPKCRALKEKLGVETEEELQSYAIQQMDEYLQSKGRKMIGWDEILEGGLTDGATVMSWRGEEGGIEAANKGHDVIMTPQSHLYFDFYQFDPRTEPTAFGGYLPLERVYSYNPISEKIDPEKAHHILGAQANVWTEFMPNPQHVEYMAFPRALALAEVNWTDQEQRDFPDFKRRLQKHYAILQQLEVNYHRPSFHVSYEVEYDAQKRSNHITLFSEQFDPTIRYTTDGSDPDNDSPLYIAPIDMAVSATLKAATFLGSARMSPVKVIDLDIHKAIGKAVHYNSPWNERYAAKGETTLVDGRKGGVTYQDGNWQGFTSDIDVVVNLDRREELKRVAARFMQMPGPGVHFPGEIKVLVSDNGKSYREAGTLKIRAEERPPVMDIKSFEIKFDKPIMAKFVKFQAKNTKKSFLFIDEVVID</sequence>
<evidence type="ECO:0000259" key="7">
    <source>
        <dbReference type="Pfam" id="PF00728"/>
    </source>
</evidence>
<evidence type="ECO:0000259" key="8">
    <source>
        <dbReference type="Pfam" id="PF02838"/>
    </source>
</evidence>
<evidence type="ECO:0000256" key="1">
    <source>
        <dbReference type="ARBA" id="ARBA00001231"/>
    </source>
</evidence>
<dbReference type="PRINTS" id="PR00738">
    <property type="entry name" value="GLHYDRLASE20"/>
</dbReference>
<dbReference type="InterPro" id="IPR029018">
    <property type="entry name" value="Hex-like_dom2"/>
</dbReference>
<dbReference type="PANTHER" id="PTHR22600:SF57">
    <property type="entry name" value="BETA-N-ACETYLHEXOSAMINIDASE"/>
    <property type="match status" value="1"/>
</dbReference>
<dbReference type="EC" id="3.2.1.52" evidence="3"/>
<dbReference type="SUPFAM" id="SSF51445">
    <property type="entry name" value="(Trans)glycosidases"/>
    <property type="match status" value="1"/>
</dbReference>
<evidence type="ECO:0000259" key="9">
    <source>
        <dbReference type="Pfam" id="PF13290"/>
    </source>
</evidence>
<evidence type="ECO:0000256" key="2">
    <source>
        <dbReference type="ARBA" id="ARBA00006285"/>
    </source>
</evidence>
<dbReference type="RefSeq" id="WP_380870547.1">
    <property type="nucleotide sequence ID" value="NZ_JBHUMA010000009.1"/>
</dbReference>
<dbReference type="InterPro" id="IPR017853">
    <property type="entry name" value="GH"/>
</dbReference>
<dbReference type="Pfam" id="PF02838">
    <property type="entry name" value="Glyco_hydro_20b"/>
    <property type="match status" value="1"/>
</dbReference>
<feature type="domain" description="Glycoside hydrolase family 20 catalytic" evidence="7">
    <location>
        <begin position="154"/>
        <end position="496"/>
    </location>
</feature>
<evidence type="ECO:0000256" key="3">
    <source>
        <dbReference type="ARBA" id="ARBA00012663"/>
    </source>
</evidence>
<keyword evidence="4" id="KW-0378">Hydrolase</keyword>
<keyword evidence="6" id="KW-0732">Signal</keyword>
<feature type="signal peptide" evidence="6">
    <location>
        <begin position="1"/>
        <end position="22"/>
    </location>
</feature>
<comment type="catalytic activity">
    <reaction evidence="1">
        <text>Hydrolysis of terminal non-reducing N-acetyl-D-hexosamine residues in N-acetyl-beta-D-hexosaminides.</text>
        <dbReference type="EC" id="3.2.1.52"/>
    </reaction>
</comment>
<dbReference type="InterPro" id="IPR015883">
    <property type="entry name" value="Glyco_hydro_20_cat"/>
</dbReference>
<dbReference type="Gene3D" id="2.60.120.260">
    <property type="entry name" value="Galactose-binding domain-like"/>
    <property type="match status" value="1"/>
</dbReference>
<name>A0ABW5NP19_9SPHI</name>
<dbReference type="SUPFAM" id="SSF55545">
    <property type="entry name" value="beta-N-acetylhexosaminidase-like domain"/>
    <property type="match status" value="1"/>
</dbReference>
<feature type="domain" description="GH29D-like beta-sandwich" evidence="9">
    <location>
        <begin position="542"/>
        <end position="598"/>
    </location>
</feature>
<dbReference type="InterPro" id="IPR015882">
    <property type="entry name" value="HEX_bac_N"/>
</dbReference>
<dbReference type="EMBL" id="JBHUMA010000009">
    <property type="protein sequence ID" value="MFD2600408.1"/>
    <property type="molecule type" value="Genomic_DNA"/>
</dbReference>
<evidence type="ECO:0000256" key="6">
    <source>
        <dbReference type="SAM" id="SignalP"/>
    </source>
</evidence>
<evidence type="ECO:0000256" key="5">
    <source>
        <dbReference type="ARBA" id="ARBA00023295"/>
    </source>
</evidence>
<dbReference type="Pfam" id="PF00728">
    <property type="entry name" value="Glyco_hydro_20"/>
    <property type="match status" value="1"/>
</dbReference>
<proteinExistence type="inferred from homology"/>
<dbReference type="Pfam" id="PF13290">
    <property type="entry name" value="CHB_HEX_C_1"/>
    <property type="match status" value="1"/>
</dbReference>
<dbReference type="InterPro" id="IPR059177">
    <property type="entry name" value="GH29D-like_dom"/>
</dbReference>
<feature type="chain" id="PRO_5047070096" description="beta-N-acetylhexosaminidase" evidence="6">
    <location>
        <begin position="23"/>
        <end position="752"/>
    </location>
</feature>
<feature type="domain" description="Beta-hexosaminidase bacterial type N-terminal" evidence="8">
    <location>
        <begin position="28"/>
        <end position="150"/>
    </location>
</feature>
<dbReference type="PANTHER" id="PTHR22600">
    <property type="entry name" value="BETA-HEXOSAMINIDASE"/>
    <property type="match status" value="1"/>
</dbReference>
<evidence type="ECO:0000256" key="4">
    <source>
        <dbReference type="ARBA" id="ARBA00022801"/>
    </source>
</evidence>
<protein>
    <recommendedName>
        <fullName evidence="3">beta-N-acetylhexosaminidase</fullName>
        <ecNumber evidence="3">3.2.1.52</ecNumber>
    </recommendedName>
</protein>
<dbReference type="CDD" id="cd06563">
    <property type="entry name" value="GH20_chitobiase-like"/>
    <property type="match status" value="1"/>
</dbReference>
<comment type="caution">
    <text evidence="10">The sequence shown here is derived from an EMBL/GenBank/DDBJ whole genome shotgun (WGS) entry which is preliminary data.</text>
</comment>
<accession>A0ABW5NP19</accession>
<dbReference type="Proteomes" id="UP001597393">
    <property type="component" value="Unassembled WGS sequence"/>
</dbReference>
<keyword evidence="11" id="KW-1185">Reference proteome</keyword>
<evidence type="ECO:0000313" key="10">
    <source>
        <dbReference type="EMBL" id="MFD2600408.1"/>
    </source>
</evidence>
<organism evidence="10 11">
    <name type="scientific">Sphingobacterium corticis</name>
    <dbReference type="NCBI Taxonomy" id="1812823"/>
    <lineage>
        <taxon>Bacteria</taxon>
        <taxon>Pseudomonadati</taxon>
        <taxon>Bacteroidota</taxon>
        <taxon>Sphingobacteriia</taxon>
        <taxon>Sphingobacteriales</taxon>
        <taxon>Sphingobacteriaceae</taxon>
        <taxon>Sphingobacterium</taxon>
    </lineage>
</organism>
<comment type="similarity">
    <text evidence="2">Belongs to the glycosyl hydrolase 20 family.</text>
</comment>
<dbReference type="InterPro" id="IPR025705">
    <property type="entry name" value="Beta_hexosaminidase_sua/sub"/>
</dbReference>
<gene>
    <name evidence="10" type="ORF">ACFSQ3_15745</name>
</gene>
<dbReference type="Gene3D" id="3.30.379.10">
    <property type="entry name" value="Chitobiase/beta-hexosaminidase domain 2-like"/>
    <property type="match status" value="1"/>
</dbReference>
<reference evidence="11" key="1">
    <citation type="journal article" date="2019" name="Int. J. Syst. Evol. Microbiol.">
        <title>The Global Catalogue of Microorganisms (GCM) 10K type strain sequencing project: providing services to taxonomists for standard genome sequencing and annotation.</title>
        <authorList>
            <consortium name="The Broad Institute Genomics Platform"/>
            <consortium name="The Broad Institute Genome Sequencing Center for Infectious Disease"/>
            <person name="Wu L."/>
            <person name="Ma J."/>
        </authorList>
    </citation>
    <scope>NUCLEOTIDE SEQUENCE [LARGE SCALE GENOMIC DNA]</scope>
    <source>
        <strain evidence="11">KCTC 42248</strain>
    </source>
</reference>
<dbReference type="Gene3D" id="3.20.20.80">
    <property type="entry name" value="Glycosidases"/>
    <property type="match status" value="1"/>
</dbReference>
<keyword evidence="5" id="KW-0326">Glycosidase</keyword>
<evidence type="ECO:0000313" key="11">
    <source>
        <dbReference type="Proteomes" id="UP001597393"/>
    </source>
</evidence>